<evidence type="ECO:0000313" key="2">
    <source>
        <dbReference type="Proteomes" id="UP000054495"/>
    </source>
</evidence>
<dbReference type="EMBL" id="KE125126">
    <property type="protein sequence ID" value="EPB71240.1"/>
    <property type="molecule type" value="Genomic_DNA"/>
</dbReference>
<reference evidence="1 2" key="1">
    <citation type="submission" date="2013-05" db="EMBL/GenBank/DDBJ databases">
        <title>Draft genome of the parasitic nematode Anyclostoma ceylanicum.</title>
        <authorList>
            <person name="Mitreva M."/>
        </authorList>
    </citation>
    <scope>NUCLEOTIDE SEQUENCE [LARGE SCALE GENOMIC DNA]</scope>
</reference>
<evidence type="ECO:0000313" key="1">
    <source>
        <dbReference type="EMBL" id="EPB71240.1"/>
    </source>
</evidence>
<name>A0A0D6LGM5_9BILA</name>
<dbReference type="AlphaFoldDB" id="A0A0D6LGM5"/>
<keyword evidence="2" id="KW-1185">Reference proteome</keyword>
<sequence>MMGGVIREEERRIQIEERPMPTIKMIFDVPQNLGLRRYNAPAVNGIAAVFVGEDGDKQIGLARWPYEEPESQAPDKDYAETTLLQLSIRGSFDPLNRAGKLLQQFTVDAFVGAKST</sequence>
<protein>
    <submittedName>
        <fullName evidence="1">Uncharacterized protein</fullName>
    </submittedName>
</protein>
<proteinExistence type="predicted"/>
<gene>
    <name evidence="1" type="ORF">ANCCEY_09661</name>
</gene>
<organism evidence="1 2">
    <name type="scientific">Ancylostoma ceylanicum</name>
    <dbReference type="NCBI Taxonomy" id="53326"/>
    <lineage>
        <taxon>Eukaryota</taxon>
        <taxon>Metazoa</taxon>
        <taxon>Ecdysozoa</taxon>
        <taxon>Nematoda</taxon>
        <taxon>Chromadorea</taxon>
        <taxon>Rhabditida</taxon>
        <taxon>Rhabditina</taxon>
        <taxon>Rhabditomorpha</taxon>
        <taxon>Strongyloidea</taxon>
        <taxon>Ancylostomatidae</taxon>
        <taxon>Ancylostomatinae</taxon>
        <taxon>Ancylostoma</taxon>
    </lineage>
</organism>
<dbReference type="Proteomes" id="UP000054495">
    <property type="component" value="Unassembled WGS sequence"/>
</dbReference>
<accession>A0A0D6LGM5</accession>